<dbReference type="Proteomes" id="UP000019812">
    <property type="component" value="Unassembled WGS sequence"/>
</dbReference>
<name>A0A084Y3W0_9PROT</name>
<dbReference type="EMBL" id="JDSS02000015">
    <property type="protein sequence ID" value="KFB69404.1"/>
    <property type="molecule type" value="Genomic_DNA"/>
</dbReference>
<comment type="caution">
    <text evidence="1">The sequence shown here is derived from an EMBL/GenBank/DDBJ whole genome shotgun (WGS) entry which is preliminary data.</text>
</comment>
<sequence length="199" mass="22022">MDHGCGNQDRKIETMKRKVYIETCVISYLTARPSNDSIKSACQQITRLWWDSGRTSFLAFISPYVVEEASAGDPLAALERIDALRPIPVLSIAPEILALAEFLLLGGGLPANARLDALHIACAAYHEMDVLVTWNCSHIANPTKLPVMRGLCAARGYSLPELVTPFRAIAYTNGMGFSLPFCEKARRMRDSRYSGWRSA</sequence>
<gene>
    <name evidence="1" type="ORF">CAPSK01_000878</name>
</gene>
<dbReference type="InterPro" id="IPR029060">
    <property type="entry name" value="PIN-like_dom_sf"/>
</dbReference>
<accession>A0A084Y3W0</accession>
<dbReference type="STRING" id="1457154.CAPSK01_000878"/>
<evidence type="ECO:0000313" key="1">
    <source>
        <dbReference type="EMBL" id="KFB69404.1"/>
    </source>
</evidence>
<reference evidence="1 2" key="1">
    <citation type="submission" date="2014-07" db="EMBL/GenBank/DDBJ databases">
        <title>Expanding our view of genomic diversity in Candidatus Accumulibacter clades.</title>
        <authorList>
            <person name="Skennerton C.T."/>
            <person name="Barr J.J."/>
            <person name="Slater F.R."/>
            <person name="Bond P.L."/>
            <person name="Tyson G.W."/>
        </authorList>
    </citation>
    <scope>NUCLEOTIDE SEQUENCE [LARGE SCALE GENOMIC DNA]</scope>
    <source>
        <strain evidence="2">SK-01</strain>
    </source>
</reference>
<organism evidence="1 2">
    <name type="scientific">Candidatus Accumulibacter vicinus</name>
    <dbReference type="NCBI Taxonomy" id="2954382"/>
    <lineage>
        <taxon>Bacteria</taxon>
        <taxon>Pseudomonadati</taxon>
        <taxon>Pseudomonadota</taxon>
        <taxon>Betaproteobacteria</taxon>
        <taxon>Candidatus Accumulibacter</taxon>
    </lineage>
</organism>
<evidence type="ECO:0008006" key="3">
    <source>
        <dbReference type="Google" id="ProtNLM"/>
    </source>
</evidence>
<dbReference type="CDD" id="cd18687">
    <property type="entry name" value="PIN_VapC-like"/>
    <property type="match status" value="1"/>
</dbReference>
<dbReference type="SUPFAM" id="SSF88723">
    <property type="entry name" value="PIN domain-like"/>
    <property type="match status" value="1"/>
</dbReference>
<dbReference type="AlphaFoldDB" id="A0A084Y3W0"/>
<proteinExistence type="predicted"/>
<protein>
    <recommendedName>
        <fullName evidence="3">PIN domain-containing protein</fullName>
    </recommendedName>
</protein>
<evidence type="ECO:0000313" key="2">
    <source>
        <dbReference type="Proteomes" id="UP000019812"/>
    </source>
</evidence>